<keyword evidence="2" id="KW-1185">Reference proteome</keyword>
<accession>A0ACC2EKQ2</accession>
<evidence type="ECO:0000313" key="2">
    <source>
        <dbReference type="Proteomes" id="UP001162992"/>
    </source>
</evidence>
<gene>
    <name evidence="1" type="ORF">O6H91_02G131400</name>
</gene>
<dbReference type="Proteomes" id="UP001162992">
    <property type="component" value="Chromosome 2"/>
</dbReference>
<evidence type="ECO:0000313" key="1">
    <source>
        <dbReference type="EMBL" id="KAJ7567072.1"/>
    </source>
</evidence>
<dbReference type="EMBL" id="CM055093">
    <property type="protein sequence ID" value="KAJ7567072.1"/>
    <property type="molecule type" value="Genomic_DNA"/>
</dbReference>
<comment type="caution">
    <text evidence="1">The sequence shown here is derived from an EMBL/GenBank/DDBJ whole genome shotgun (WGS) entry which is preliminary data.</text>
</comment>
<protein>
    <submittedName>
        <fullName evidence="1">Uncharacterized protein</fullName>
    </submittedName>
</protein>
<reference evidence="2" key="1">
    <citation type="journal article" date="2024" name="Proc. Natl. Acad. Sci. U.S.A.">
        <title>Extraordinary preservation of gene collinearity over three hundred million years revealed in homosporous lycophytes.</title>
        <authorList>
            <person name="Li C."/>
            <person name="Wickell D."/>
            <person name="Kuo L.Y."/>
            <person name="Chen X."/>
            <person name="Nie B."/>
            <person name="Liao X."/>
            <person name="Peng D."/>
            <person name="Ji J."/>
            <person name="Jenkins J."/>
            <person name="Williams M."/>
            <person name="Shu S."/>
            <person name="Plott C."/>
            <person name="Barry K."/>
            <person name="Rajasekar S."/>
            <person name="Grimwood J."/>
            <person name="Han X."/>
            <person name="Sun S."/>
            <person name="Hou Z."/>
            <person name="He W."/>
            <person name="Dai G."/>
            <person name="Sun C."/>
            <person name="Schmutz J."/>
            <person name="Leebens-Mack J.H."/>
            <person name="Li F.W."/>
            <person name="Wang L."/>
        </authorList>
    </citation>
    <scope>NUCLEOTIDE SEQUENCE [LARGE SCALE GENOMIC DNA]</scope>
    <source>
        <strain evidence="2">cv. PW_Plant_1</strain>
    </source>
</reference>
<proteinExistence type="predicted"/>
<organism evidence="1 2">
    <name type="scientific">Diphasiastrum complanatum</name>
    <name type="common">Issler's clubmoss</name>
    <name type="synonym">Lycopodium complanatum</name>
    <dbReference type="NCBI Taxonomy" id="34168"/>
    <lineage>
        <taxon>Eukaryota</taxon>
        <taxon>Viridiplantae</taxon>
        <taxon>Streptophyta</taxon>
        <taxon>Embryophyta</taxon>
        <taxon>Tracheophyta</taxon>
        <taxon>Lycopodiopsida</taxon>
        <taxon>Lycopodiales</taxon>
        <taxon>Lycopodiaceae</taxon>
        <taxon>Lycopodioideae</taxon>
        <taxon>Diphasiastrum</taxon>
    </lineage>
</organism>
<sequence length="605" mass="68713">MGSSEAQADLDDTTCGSLLRELQHIWDEIGESDEDRDRMLLELEEECLLVYRRKVDNASLNRACLHKALADSKAEIANLSSTLGDRTIYLHLDNRGGTLKDQLDCVIPQLEALRRKKEERIEQLVEVKKKIQEISGELFGFVQCEDAEASVAEQDLYPKQLDDYRSQLQALLDEKSDRVHRILEYVKEVHDLCSVLEMDFHKTASNVHPSLVESANGPKSISNDTLEQLAHTIQSLEEEKKQRIQKLRDIGASLRDLWTLMDTPDEEQQLFHNVTCMLEVADFQVSAPGSLASEVLEEAEVELERLDYLKTSKLKELVLKKRLELEDICRNAHMEADRTTSQDRMDALIDSGMVDPSKLLPNLEEQIAKAKDEALSRREVLDKIEKWLAACEEETWLEDYNQDENRYNAGRGAHVNLKRAEKARSTIQKLPALVEAVTAKVKAWEEEKYTLFLWDGVRLLSMLDEYNMLRQEKDEEKRRLRDQKRLQEQLINEKETLFGSRPSPFKALNGKKTQGGLRVNGNPAGTPGNRRLSIGGAMLHPGTPDTLMPRVNGVTPSRLGMSGGKESKKDKSRPTAPANFVALPKEEFGSFFTACRPDENSLQFA</sequence>
<name>A0ACC2EKQ2_DIPCM</name>